<evidence type="ECO:0000313" key="2">
    <source>
        <dbReference type="EMBL" id="RXK36247.1"/>
    </source>
</evidence>
<dbReference type="AlphaFoldDB" id="A0A4Q1BDF6"/>
<keyword evidence="1" id="KW-0812">Transmembrane</keyword>
<organism evidence="2 3">
    <name type="scientific">Tremella mesenterica</name>
    <name type="common">Jelly fungus</name>
    <dbReference type="NCBI Taxonomy" id="5217"/>
    <lineage>
        <taxon>Eukaryota</taxon>
        <taxon>Fungi</taxon>
        <taxon>Dikarya</taxon>
        <taxon>Basidiomycota</taxon>
        <taxon>Agaricomycotina</taxon>
        <taxon>Tremellomycetes</taxon>
        <taxon>Tremellales</taxon>
        <taxon>Tremellaceae</taxon>
        <taxon>Tremella</taxon>
    </lineage>
</organism>
<reference evidence="2 3" key="1">
    <citation type="submission" date="2016-06" db="EMBL/GenBank/DDBJ databases">
        <title>Evolution of pathogenesis and genome organization in the Tremellales.</title>
        <authorList>
            <person name="Cuomo C."/>
            <person name="Litvintseva A."/>
            <person name="Heitman J."/>
            <person name="Chen Y."/>
            <person name="Sun S."/>
            <person name="Springer D."/>
            <person name="Dromer F."/>
            <person name="Young S."/>
            <person name="Zeng Q."/>
            <person name="Chapman S."/>
            <person name="Gujja S."/>
            <person name="Saif S."/>
            <person name="Birren B."/>
        </authorList>
    </citation>
    <scope>NUCLEOTIDE SEQUENCE [LARGE SCALE GENOMIC DNA]</scope>
    <source>
        <strain evidence="2 3">ATCC 28783</strain>
    </source>
</reference>
<name>A0A4Q1BDF6_TREME</name>
<keyword evidence="1" id="KW-1133">Transmembrane helix</keyword>
<keyword evidence="1" id="KW-0472">Membrane</keyword>
<gene>
    <name evidence="2" type="ORF">M231_06517</name>
</gene>
<dbReference type="Proteomes" id="UP000289152">
    <property type="component" value="Unassembled WGS sequence"/>
</dbReference>
<comment type="caution">
    <text evidence="2">The sequence shown here is derived from an EMBL/GenBank/DDBJ whole genome shotgun (WGS) entry which is preliminary data.</text>
</comment>
<accession>A0A4Q1BDF6</accession>
<dbReference type="EMBL" id="SDIL01000104">
    <property type="protein sequence ID" value="RXK36247.1"/>
    <property type="molecule type" value="Genomic_DNA"/>
</dbReference>
<protein>
    <submittedName>
        <fullName evidence="2">Uncharacterized protein</fullName>
    </submittedName>
</protein>
<proteinExistence type="predicted"/>
<evidence type="ECO:0000256" key="1">
    <source>
        <dbReference type="SAM" id="Phobius"/>
    </source>
</evidence>
<feature type="transmembrane region" description="Helical" evidence="1">
    <location>
        <begin position="16"/>
        <end position="37"/>
    </location>
</feature>
<evidence type="ECO:0000313" key="3">
    <source>
        <dbReference type="Proteomes" id="UP000289152"/>
    </source>
</evidence>
<keyword evidence="3" id="KW-1185">Reference proteome</keyword>
<sequence>MSFTKREIVLATTQHILEIVIVVFAIAVIIFLARLCVQRSLARQYAPRAEEMLQAVKNHQIQDASFSDSAGAARAVIEEERPKLGWLKRTLLWKSENALVRKVSKNMKSGGV</sequence>
<dbReference type="InParanoid" id="A0A4Q1BDF6"/>